<gene>
    <name evidence="3" type="ORF">GGI19_002819</name>
</gene>
<dbReference type="InterPro" id="IPR029058">
    <property type="entry name" value="AB_hydrolase_fold"/>
</dbReference>
<dbReference type="GO" id="GO:0004623">
    <property type="term" value="F:phospholipase A2 activity"/>
    <property type="evidence" value="ECO:0007669"/>
    <property type="project" value="TreeGrafter"/>
</dbReference>
<dbReference type="OrthoDB" id="7457040at2759"/>
<dbReference type="Proteomes" id="UP001140011">
    <property type="component" value="Unassembled WGS sequence"/>
</dbReference>
<dbReference type="GO" id="GO:0005743">
    <property type="term" value="C:mitochondrial inner membrane"/>
    <property type="evidence" value="ECO:0007669"/>
    <property type="project" value="TreeGrafter"/>
</dbReference>
<comment type="similarity">
    <text evidence="1">Belongs to the peptidase S33 family. ABHD4/ABHD5 subfamily.</text>
</comment>
<dbReference type="GO" id="GO:0006654">
    <property type="term" value="P:phosphatidic acid biosynthetic process"/>
    <property type="evidence" value="ECO:0007669"/>
    <property type="project" value="TreeGrafter"/>
</dbReference>
<dbReference type="GO" id="GO:0035965">
    <property type="term" value="P:cardiolipin acyl-chain remodeling"/>
    <property type="evidence" value="ECO:0007669"/>
    <property type="project" value="TreeGrafter"/>
</dbReference>
<dbReference type="AlphaFoldDB" id="A0A9W8GWL0"/>
<proteinExistence type="inferred from homology"/>
<feature type="domain" description="AB hydrolase-1" evidence="2">
    <location>
        <begin position="126"/>
        <end position="425"/>
    </location>
</feature>
<evidence type="ECO:0000313" key="4">
    <source>
        <dbReference type="Proteomes" id="UP001140011"/>
    </source>
</evidence>
<evidence type="ECO:0000313" key="3">
    <source>
        <dbReference type="EMBL" id="KAJ2753864.1"/>
    </source>
</evidence>
<organism evidence="3 4">
    <name type="scientific">Coemansia pectinata</name>
    <dbReference type="NCBI Taxonomy" id="1052879"/>
    <lineage>
        <taxon>Eukaryota</taxon>
        <taxon>Fungi</taxon>
        <taxon>Fungi incertae sedis</taxon>
        <taxon>Zoopagomycota</taxon>
        <taxon>Kickxellomycotina</taxon>
        <taxon>Kickxellomycetes</taxon>
        <taxon>Kickxellales</taxon>
        <taxon>Kickxellaceae</taxon>
        <taxon>Coemansia</taxon>
    </lineage>
</organism>
<dbReference type="SUPFAM" id="SSF53474">
    <property type="entry name" value="alpha/beta-Hydrolases"/>
    <property type="match status" value="1"/>
</dbReference>
<dbReference type="PANTHER" id="PTHR42886:SF29">
    <property type="entry name" value="PUMMELIG, ISOFORM A"/>
    <property type="match status" value="1"/>
</dbReference>
<dbReference type="GO" id="GO:0042171">
    <property type="term" value="F:lysophosphatidic acid acyltransferase activity"/>
    <property type="evidence" value="ECO:0007669"/>
    <property type="project" value="TreeGrafter"/>
</dbReference>
<dbReference type="GO" id="GO:0055088">
    <property type="term" value="P:lipid homeostasis"/>
    <property type="evidence" value="ECO:0007669"/>
    <property type="project" value="TreeGrafter"/>
</dbReference>
<dbReference type="Pfam" id="PF00561">
    <property type="entry name" value="Abhydrolase_1"/>
    <property type="match status" value="1"/>
</dbReference>
<evidence type="ECO:0000259" key="2">
    <source>
        <dbReference type="Pfam" id="PF00561"/>
    </source>
</evidence>
<sequence>MLTESSPLLAAEQQQKQQQDQLPWLLHSNIGESSTTASALSWLWPWSAADSRTDDANERALLAQGGVTVVGPSTEESDIDSEAVFAEALDVDIDAHGNYIHTIAIRNNGRGNATAKSEVRAPRRSLVLTHGYFAGVGFFFRNYHGLSQVDGWDIYAIDWLGMGRSSRPTYKGVRDEGDERRAEHAEDFFVESLEAWRQRMGIDKMVLCGHSFGGYMVGVYALKYPQHVEKLVLLSPIGVPEAPRDLENMIWQGYEPVHRKLHPKEGEYRMASNNEAPVYDGKPSWQRLLLFRTSVYMWDRNYSPQWVVRLCGPLGRRLVSWYIGRFSLLTDEQRRGMAAYAHQHAQLAESSASSLGDFLRPGGFARKPLVNRVPDVTMPTVFFYGSHDWVGHAGGEEIIKRIDGRVSTRIYHIPNASHNFHIDNPVVFNRYMIDEMTRADD</sequence>
<reference evidence="3" key="1">
    <citation type="submission" date="2022-07" db="EMBL/GenBank/DDBJ databases">
        <title>Phylogenomic reconstructions and comparative analyses of Kickxellomycotina fungi.</title>
        <authorList>
            <person name="Reynolds N.K."/>
            <person name="Stajich J.E."/>
            <person name="Barry K."/>
            <person name="Grigoriev I.V."/>
            <person name="Crous P."/>
            <person name="Smith M.E."/>
        </authorList>
    </citation>
    <scope>NUCLEOTIDE SEQUENCE</scope>
    <source>
        <strain evidence="3">BCRC 34297</strain>
    </source>
</reference>
<dbReference type="PANTHER" id="PTHR42886">
    <property type="entry name" value="RE40534P-RELATED"/>
    <property type="match status" value="1"/>
</dbReference>
<evidence type="ECO:0000256" key="1">
    <source>
        <dbReference type="ARBA" id="ARBA00038097"/>
    </source>
</evidence>
<protein>
    <recommendedName>
        <fullName evidence="2">AB hydrolase-1 domain-containing protein</fullName>
    </recommendedName>
</protein>
<accession>A0A9W8GWL0</accession>
<dbReference type="Gene3D" id="3.40.50.1820">
    <property type="entry name" value="alpha/beta hydrolase"/>
    <property type="match status" value="1"/>
</dbReference>
<keyword evidence="4" id="KW-1185">Reference proteome</keyword>
<dbReference type="EMBL" id="JANBUH010000156">
    <property type="protein sequence ID" value="KAJ2753864.1"/>
    <property type="molecule type" value="Genomic_DNA"/>
</dbReference>
<name>A0A9W8GWL0_9FUNG</name>
<comment type="caution">
    <text evidence="3">The sequence shown here is derived from an EMBL/GenBank/DDBJ whole genome shotgun (WGS) entry which is preliminary data.</text>
</comment>
<dbReference type="InterPro" id="IPR000073">
    <property type="entry name" value="AB_hydrolase_1"/>
</dbReference>